<feature type="domain" description="Methyltransferase type 11" evidence="1">
    <location>
        <begin position="49"/>
        <end position="143"/>
    </location>
</feature>
<proteinExistence type="predicted"/>
<dbReference type="InterPro" id="IPR029063">
    <property type="entry name" value="SAM-dependent_MTases_sf"/>
</dbReference>
<organism evidence="2 3">
    <name type="scientific">Frigoriglobus tundricola</name>
    <dbReference type="NCBI Taxonomy" id="2774151"/>
    <lineage>
        <taxon>Bacteria</taxon>
        <taxon>Pseudomonadati</taxon>
        <taxon>Planctomycetota</taxon>
        <taxon>Planctomycetia</taxon>
        <taxon>Gemmatales</taxon>
        <taxon>Gemmataceae</taxon>
        <taxon>Frigoriglobus</taxon>
    </lineage>
</organism>
<dbReference type="SUPFAM" id="SSF53335">
    <property type="entry name" value="S-adenosyl-L-methionine-dependent methyltransferases"/>
    <property type="match status" value="1"/>
</dbReference>
<dbReference type="GO" id="GO:0008757">
    <property type="term" value="F:S-adenosylmethionine-dependent methyltransferase activity"/>
    <property type="evidence" value="ECO:0007669"/>
    <property type="project" value="InterPro"/>
</dbReference>
<dbReference type="Proteomes" id="UP000503447">
    <property type="component" value="Chromosome"/>
</dbReference>
<dbReference type="CDD" id="cd02440">
    <property type="entry name" value="AdoMet_MTases"/>
    <property type="match status" value="1"/>
</dbReference>
<gene>
    <name evidence="2" type="ORF">FTUN_4992</name>
</gene>
<evidence type="ECO:0000313" key="2">
    <source>
        <dbReference type="EMBL" id="QJW97418.1"/>
    </source>
</evidence>
<dbReference type="InterPro" id="IPR013216">
    <property type="entry name" value="Methyltransf_11"/>
</dbReference>
<dbReference type="RefSeq" id="WP_171472789.1">
    <property type="nucleotide sequence ID" value="NZ_CP053452.2"/>
</dbReference>
<dbReference type="Pfam" id="PF08241">
    <property type="entry name" value="Methyltransf_11"/>
    <property type="match status" value="1"/>
</dbReference>
<sequence>MVVDEQRRLILDQFTRQAVPFSEMHARDDAEIHQLLITTAGITSVDQVLDVACGPGLVACEVAKVAGHVTGVDLTPAMIDQARTRQRSLGLVNLTWVLGDAQPLPFPDATFSRVVTRYSFHHFSDPRGVFAELARVCRPGGRVTVCDVFTTSPQQAEAYDRLERFRDPSHTHALQLAELEELFAGLADVRREFYKYPVRVNELLSRSFPDAGGADAFRHAVRADIGINALGIDAANNSGLQFSFPVVILSGVK</sequence>
<dbReference type="KEGG" id="ftj:FTUN_4992"/>
<keyword evidence="3" id="KW-1185">Reference proteome</keyword>
<dbReference type="EMBL" id="CP053452">
    <property type="protein sequence ID" value="QJW97418.1"/>
    <property type="molecule type" value="Genomic_DNA"/>
</dbReference>
<dbReference type="PANTHER" id="PTHR43591:SF24">
    <property type="entry name" value="2-METHOXY-6-POLYPRENYL-1,4-BENZOQUINOL METHYLASE, MITOCHONDRIAL"/>
    <property type="match status" value="1"/>
</dbReference>
<dbReference type="PANTHER" id="PTHR43591">
    <property type="entry name" value="METHYLTRANSFERASE"/>
    <property type="match status" value="1"/>
</dbReference>
<dbReference type="AlphaFoldDB" id="A0A6M5YTR1"/>
<name>A0A6M5YTR1_9BACT</name>
<evidence type="ECO:0000259" key="1">
    <source>
        <dbReference type="Pfam" id="PF08241"/>
    </source>
</evidence>
<reference evidence="3" key="1">
    <citation type="submission" date="2020-05" db="EMBL/GenBank/DDBJ databases">
        <title>Frigoriglobus tundricola gen. nov., sp. nov., a psychrotolerant cellulolytic planctomycete of the family Gemmataceae with two divergent copies of 16S rRNA gene.</title>
        <authorList>
            <person name="Kulichevskaya I.S."/>
            <person name="Ivanova A.A."/>
            <person name="Naumoff D.G."/>
            <person name="Beletsky A.V."/>
            <person name="Rijpstra W.I.C."/>
            <person name="Sinninghe Damste J.S."/>
            <person name="Mardanov A.V."/>
            <person name="Ravin N.V."/>
            <person name="Dedysh S.N."/>
        </authorList>
    </citation>
    <scope>NUCLEOTIDE SEQUENCE [LARGE SCALE GENOMIC DNA]</scope>
    <source>
        <strain evidence="3">PL17</strain>
    </source>
</reference>
<dbReference type="Gene3D" id="3.40.50.150">
    <property type="entry name" value="Vaccinia Virus protein VP39"/>
    <property type="match status" value="1"/>
</dbReference>
<accession>A0A6M5YTR1</accession>
<protein>
    <recommendedName>
        <fullName evidence="1">Methyltransferase type 11 domain-containing protein</fullName>
    </recommendedName>
</protein>
<evidence type="ECO:0000313" key="3">
    <source>
        <dbReference type="Proteomes" id="UP000503447"/>
    </source>
</evidence>